<dbReference type="InterPro" id="IPR041698">
    <property type="entry name" value="Methyltransf_25"/>
</dbReference>
<reference evidence="6 7" key="1">
    <citation type="journal article" date="2018" name="Int. J. Syst. Evol. Microbiol.">
        <title>Uliginosibacterium sediminicola sp. nov., isolated from freshwater sediment.</title>
        <authorList>
            <person name="Hwang W.M."/>
            <person name="Kim S.M."/>
            <person name="Kang K."/>
            <person name="Ahn T.Y."/>
        </authorList>
    </citation>
    <scope>NUCLEOTIDE SEQUENCE [LARGE SCALE GENOMIC DNA]</scope>
    <source>
        <strain evidence="6 7">M1-21</strain>
    </source>
</reference>
<feature type="domain" description="Methyltransferase" evidence="5">
    <location>
        <begin position="123"/>
        <end position="207"/>
    </location>
</feature>
<dbReference type="GO" id="GO:0032259">
    <property type="term" value="P:methylation"/>
    <property type="evidence" value="ECO:0007669"/>
    <property type="project" value="UniProtKB-KW"/>
</dbReference>
<dbReference type="Proteomes" id="UP001410394">
    <property type="component" value="Unassembled WGS sequence"/>
</dbReference>
<keyword evidence="4" id="KW-1133">Transmembrane helix</keyword>
<evidence type="ECO:0000256" key="4">
    <source>
        <dbReference type="SAM" id="Phobius"/>
    </source>
</evidence>
<evidence type="ECO:0000259" key="5">
    <source>
        <dbReference type="Pfam" id="PF13649"/>
    </source>
</evidence>
<organism evidence="6 7">
    <name type="scientific">Uliginosibacterium sediminicola</name>
    <dbReference type="NCBI Taxonomy" id="2024550"/>
    <lineage>
        <taxon>Bacteria</taxon>
        <taxon>Pseudomonadati</taxon>
        <taxon>Pseudomonadota</taxon>
        <taxon>Betaproteobacteria</taxon>
        <taxon>Rhodocyclales</taxon>
        <taxon>Zoogloeaceae</taxon>
        <taxon>Uliginosibacterium</taxon>
    </lineage>
</organism>
<feature type="transmembrane region" description="Helical" evidence="4">
    <location>
        <begin position="76"/>
        <end position="94"/>
    </location>
</feature>
<dbReference type="InterPro" id="IPR029063">
    <property type="entry name" value="SAM-dependent_MTases_sf"/>
</dbReference>
<keyword evidence="7" id="KW-1185">Reference proteome</keyword>
<evidence type="ECO:0000313" key="7">
    <source>
        <dbReference type="Proteomes" id="UP001410394"/>
    </source>
</evidence>
<keyword evidence="2 6" id="KW-0808">Transferase</keyword>
<protein>
    <submittedName>
        <fullName evidence="6">Class I SAM-dependent methyltransferase</fullName>
        <ecNumber evidence="6">2.1.-.-</ecNumber>
    </submittedName>
</protein>
<dbReference type="CDD" id="cd02440">
    <property type="entry name" value="AdoMet_MTases"/>
    <property type="match status" value="1"/>
</dbReference>
<accession>A0ABU9Z3Z4</accession>
<dbReference type="Gene3D" id="3.40.50.150">
    <property type="entry name" value="Vaccinia Virus protein VP39"/>
    <property type="match status" value="1"/>
</dbReference>
<evidence type="ECO:0000256" key="3">
    <source>
        <dbReference type="ARBA" id="ARBA00022691"/>
    </source>
</evidence>
<evidence type="ECO:0000313" key="6">
    <source>
        <dbReference type="EMBL" id="MEN3070617.1"/>
    </source>
</evidence>
<dbReference type="EC" id="2.1.-.-" evidence="6"/>
<keyword evidence="3" id="KW-0949">S-adenosyl-L-methionine</keyword>
<dbReference type="PANTHER" id="PTHR13610">
    <property type="entry name" value="METHYLTRANSFERASE DOMAIN-CONTAINING PROTEIN"/>
    <property type="match status" value="1"/>
</dbReference>
<comment type="caution">
    <text evidence="6">The sequence shown here is derived from an EMBL/GenBank/DDBJ whole genome shotgun (WGS) entry which is preliminary data.</text>
</comment>
<name>A0ABU9Z3Z4_9RHOO</name>
<gene>
    <name evidence="6" type="ORF">ABDB84_19185</name>
</gene>
<dbReference type="EMBL" id="JBDIVE010000016">
    <property type="protein sequence ID" value="MEN3070617.1"/>
    <property type="molecule type" value="Genomic_DNA"/>
</dbReference>
<keyword evidence="4" id="KW-0472">Membrane</keyword>
<dbReference type="GO" id="GO:0008168">
    <property type="term" value="F:methyltransferase activity"/>
    <property type="evidence" value="ECO:0007669"/>
    <property type="project" value="UniProtKB-KW"/>
</dbReference>
<keyword evidence="1 6" id="KW-0489">Methyltransferase</keyword>
<keyword evidence="4" id="KW-0812">Transmembrane</keyword>
<dbReference type="PANTHER" id="PTHR13610:SF9">
    <property type="entry name" value="FI06469P"/>
    <property type="match status" value="1"/>
</dbReference>
<sequence length="254" mass="28198">MPALKALISQLGSLALLYVIGHSGALPALSPLGLAALQAVLAAFFAYSLRSAGWWIAIHLLFMPCVVITFQGDIPAWLYLLAFVGLSLVYWSSFRTQVPLFLSSKIAVHRLAAWLPDTTAIRVLDIGSGTGSMVRRLARLRPDWSVQGIETAPAPYWLSRYLSRHLNNAALLRGDFWQRSLRDFDVVYAFLSPVPMSALWSKAVREMRPGSLLISNTFAIGQVKPEHVIAVDDHRQSQLYCYRIPGAKQLNTHV</sequence>
<dbReference type="SUPFAM" id="SSF53335">
    <property type="entry name" value="S-adenosyl-L-methionine-dependent methyltransferases"/>
    <property type="match status" value="1"/>
</dbReference>
<evidence type="ECO:0000256" key="2">
    <source>
        <dbReference type="ARBA" id="ARBA00022679"/>
    </source>
</evidence>
<evidence type="ECO:0000256" key="1">
    <source>
        <dbReference type="ARBA" id="ARBA00022603"/>
    </source>
</evidence>
<dbReference type="InterPro" id="IPR026170">
    <property type="entry name" value="FAM173A/B"/>
</dbReference>
<proteinExistence type="predicted"/>
<dbReference type="RefSeq" id="WP_345921397.1">
    <property type="nucleotide sequence ID" value="NZ_JBDIVE010000016.1"/>
</dbReference>
<feature type="transmembrane region" description="Helical" evidence="4">
    <location>
        <begin position="54"/>
        <end position="70"/>
    </location>
</feature>
<dbReference type="Pfam" id="PF13649">
    <property type="entry name" value="Methyltransf_25"/>
    <property type="match status" value="1"/>
</dbReference>